<comment type="similarity">
    <text evidence="2">Belongs to the CpsC/CapA family.</text>
</comment>
<keyword evidence="12" id="KW-0067">ATP-binding</keyword>
<name>A0A318RQJ0_WILLI</name>
<dbReference type="GO" id="GO:0005886">
    <property type="term" value="C:plasma membrane"/>
    <property type="evidence" value="ECO:0007669"/>
    <property type="project" value="UniProtKB-SubCell"/>
</dbReference>
<organism evidence="20 21">
    <name type="scientific">Williamsia limnetica</name>
    <dbReference type="NCBI Taxonomy" id="882452"/>
    <lineage>
        <taxon>Bacteria</taxon>
        <taxon>Bacillati</taxon>
        <taxon>Actinomycetota</taxon>
        <taxon>Actinomycetes</taxon>
        <taxon>Mycobacteriales</taxon>
        <taxon>Nocardiaceae</taxon>
        <taxon>Williamsia</taxon>
    </lineage>
</organism>
<dbReference type="AlphaFoldDB" id="A0A318RQJ0"/>
<evidence type="ECO:0000256" key="7">
    <source>
        <dbReference type="ARBA" id="ARBA00022519"/>
    </source>
</evidence>
<dbReference type="RefSeq" id="WP_158539894.1">
    <property type="nucleotide sequence ID" value="NZ_QJSP01000002.1"/>
</dbReference>
<dbReference type="SUPFAM" id="SSF52540">
    <property type="entry name" value="P-loop containing nucleoside triphosphate hydrolases"/>
    <property type="match status" value="1"/>
</dbReference>
<keyword evidence="8" id="KW-0808">Transferase</keyword>
<dbReference type="CDD" id="cd05387">
    <property type="entry name" value="BY-kinase"/>
    <property type="match status" value="1"/>
</dbReference>
<protein>
    <recommendedName>
        <fullName evidence="5">non-specific protein-tyrosine kinase</fullName>
        <ecNumber evidence="5">2.7.10.2</ecNumber>
    </recommendedName>
</protein>
<feature type="domain" description="AAA" evidence="19">
    <location>
        <begin position="287"/>
        <end position="435"/>
    </location>
</feature>
<dbReference type="Pfam" id="PF02706">
    <property type="entry name" value="Wzz"/>
    <property type="match status" value="1"/>
</dbReference>
<comment type="similarity">
    <text evidence="3">Belongs to the CpsD/CapB family.</text>
</comment>
<dbReference type="PANTHER" id="PTHR32309">
    <property type="entry name" value="TYROSINE-PROTEIN KINASE"/>
    <property type="match status" value="1"/>
</dbReference>
<dbReference type="PANTHER" id="PTHR32309:SF31">
    <property type="entry name" value="CAPSULAR EXOPOLYSACCHARIDE FAMILY"/>
    <property type="match status" value="1"/>
</dbReference>
<gene>
    <name evidence="20" type="ORF">DFR67_102341</name>
</gene>
<evidence type="ECO:0000256" key="1">
    <source>
        <dbReference type="ARBA" id="ARBA00004429"/>
    </source>
</evidence>
<accession>A0A318RQJ0</accession>
<evidence type="ECO:0000256" key="16">
    <source>
        <dbReference type="ARBA" id="ARBA00051245"/>
    </source>
</evidence>
<keyword evidence="13 17" id="KW-1133">Transmembrane helix</keyword>
<dbReference type="GO" id="GO:0042802">
    <property type="term" value="F:identical protein binding"/>
    <property type="evidence" value="ECO:0007669"/>
    <property type="project" value="UniProtKB-ARBA"/>
</dbReference>
<feature type="transmembrane region" description="Helical" evidence="17">
    <location>
        <begin position="27"/>
        <end position="47"/>
    </location>
</feature>
<keyword evidence="10" id="KW-0547">Nucleotide-binding</keyword>
<dbReference type="Proteomes" id="UP000247591">
    <property type="component" value="Unassembled WGS sequence"/>
</dbReference>
<keyword evidence="7" id="KW-0997">Cell inner membrane</keyword>
<evidence type="ECO:0000256" key="5">
    <source>
        <dbReference type="ARBA" id="ARBA00011903"/>
    </source>
</evidence>
<dbReference type="InterPro" id="IPR003856">
    <property type="entry name" value="LPS_length_determ_N"/>
</dbReference>
<evidence type="ECO:0000256" key="8">
    <source>
        <dbReference type="ARBA" id="ARBA00022679"/>
    </source>
</evidence>
<reference evidence="20 21" key="1">
    <citation type="submission" date="2018-06" db="EMBL/GenBank/DDBJ databases">
        <title>Genomic Encyclopedia of Type Strains, Phase IV (KMG-IV): sequencing the most valuable type-strain genomes for metagenomic binning, comparative biology and taxonomic classification.</title>
        <authorList>
            <person name="Goeker M."/>
        </authorList>
    </citation>
    <scope>NUCLEOTIDE SEQUENCE [LARGE SCALE GENOMIC DNA]</scope>
    <source>
        <strain evidence="20 21">DSM 45521</strain>
    </source>
</reference>
<dbReference type="FunFam" id="3.40.50.300:FF:000527">
    <property type="entry name" value="Tyrosine-protein kinase etk"/>
    <property type="match status" value="1"/>
</dbReference>
<dbReference type="InterPro" id="IPR005702">
    <property type="entry name" value="Wzc-like_C"/>
</dbReference>
<keyword evidence="11" id="KW-0418">Kinase</keyword>
<proteinExistence type="inferred from homology"/>
<evidence type="ECO:0000256" key="4">
    <source>
        <dbReference type="ARBA" id="ARBA00008883"/>
    </source>
</evidence>
<dbReference type="GO" id="GO:0004715">
    <property type="term" value="F:non-membrane spanning protein tyrosine kinase activity"/>
    <property type="evidence" value="ECO:0007669"/>
    <property type="project" value="UniProtKB-EC"/>
</dbReference>
<sequence>MTQRQQKIEEVGRDSLRKVLDVVKSGWLVIVLAALACGAIGFLYSALQSPTYRSTATLYVTSGTDDNVQSAYQGSLASQQRVSSYTWLVNSDAVLIDALEASGLDITLSSAKAAVSASTTPETVLLNISAEGTDRDQTAALVNSVSASMADYVTGLETPTGGGAPLAKLTIVTPANADAGPVAPSTTRNTALALLAGLLIGLAVVFVRDRLNNKVRGEQDLAILADAPVLAAVPSDDLLKKQGLIDFSTGATLAAEAYRKLRTNLSFTSVDKPSRRIIVTSALAAEGKTTTAMNLAAALAETGKRVVLVDADLRRPQVYHRTGGMGDVGFTNYLKGDGSMADLLQPSEVKGLQILASGPQPPNPAELLGSKKAGQGIDNLSAMFDYVIIDSPPLLPVTDAAVLAQWADGVLLVARANQTRLPDVAAAVEQLRAVQADLVGVVLTDVPTRGGAYKYGYYYTSSDVMKKPGFFSRFGKKKIHQHQNIESALEPASTIEVR</sequence>
<keyword evidence="9 17" id="KW-0812">Transmembrane</keyword>
<dbReference type="Gene3D" id="3.40.50.300">
    <property type="entry name" value="P-loop containing nucleotide triphosphate hydrolases"/>
    <property type="match status" value="1"/>
</dbReference>
<evidence type="ECO:0000256" key="6">
    <source>
        <dbReference type="ARBA" id="ARBA00022475"/>
    </source>
</evidence>
<evidence type="ECO:0000256" key="10">
    <source>
        <dbReference type="ARBA" id="ARBA00022741"/>
    </source>
</evidence>
<evidence type="ECO:0000256" key="11">
    <source>
        <dbReference type="ARBA" id="ARBA00022777"/>
    </source>
</evidence>
<evidence type="ECO:0000256" key="14">
    <source>
        <dbReference type="ARBA" id="ARBA00023136"/>
    </source>
</evidence>
<evidence type="ECO:0000313" key="21">
    <source>
        <dbReference type="Proteomes" id="UP000247591"/>
    </source>
</evidence>
<feature type="domain" description="Polysaccharide chain length determinant N-terminal" evidence="18">
    <location>
        <begin position="16"/>
        <end position="98"/>
    </location>
</feature>
<evidence type="ECO:0000256" key="12">
    <source>
        <dbReference type="ARBA" id="ARBA00022840"/>
    </source>
</evidence>
<feature type="transmembrane region" description="Helical" evidence="17">
    <location>
        <begin position="190"/>
        <end position="207"/>
    </location>
</feature>
<dbReference type="InterPro" id="IPR050445">
    <property type="entry name" value="Bact_polysacc_biosynth/exp"/>
</dbReference>
<comment type="subcellular location">
    <subcellularLocation>
        <location evidence="1">Cell inner membrane</location>
        <topology evidence="1">Multi-pass membrane protein</topology>
    </subcellularLocation>
</comment>
<evidence type="ECO:0000259" key="18">
    <source>
        <dbReference type="Pfam" id="PF02706"/>
    </source>
</evidence>
<evidence type="ECO:0000256" key="15">
    <source>
        <dbReference type="ARBA" id="ARBA00023137"/>
    </source>
</evidence>
<dbReference type="EC" id="2.7.10.2" evidence="5"/>
<dbReference type="Pfam" id="PF13614">
    <property type="entry name" value="AAA_31"/>
    <property type="match status" value="1"/>
</dbReference>
<keyword evidence="21" id="KW-1185">Reference proteome</keyword>
<dbReference type="NCBIfam" id="TIGR01007">
    <property type="entry name" value="eps_fam"/>
    <property type="match status" value="1"/>
</dbReference>
<dbReference type="InterPro" id="IPR027417">
    <property type="entry name" value="P-loop_NTPase"/>
</dbReference>
<evidence type="ECO:0000256" key="3">
    <source>
        <dbReference type="ARBA" id="ARBA00007316"/>
    </source>
</evidence>
<evidence type="ECO:0000256" key="9">
    <source>
        <dbReference type="ARBA" id="ARBA00022692"/>
    </source>
</evidence>
<evidence type="ECO:0000259" key="19">
    <source>
        <dbReference type="Pfam" id="PF13614"/>
    </source>
</evidence>
<comment type="catalytic activity">
    <reaction evidence="16">
        <text>L-tyrosyl-[protein] + ATP = O-phospho-L-tyrosyl-[protein] + ADP + H(+)</text>
        <dbReference type="Rhea" id="RHEA:10596"/>
        <dbReference type="Rhea" id="RHEA-COMP:10136"/>
        <dbReference type="Rhea" id="RHEA-COMP:20101"/>
        <dbReference type="ChEBI" id="CHEBI:15378"/>
        <dbReference type="ChEBI" id="CHEBI:30616"/>
        <dbReference type="ChEBI" id="CHEBI:46858"/>
        <dbReference type="ChEBI" id="CHEBI:61978"/>
        <dbReference type="ChEBI" id="CHEBI:456216"/>
        <dbReference type="EC" id="2.7.10.2"/>
    </reaction>
</comment>
<keyword evidence="14 17" id="KW-0472">Membrane</keyword>
<evidence type="ECO:0000313" key="20">
    <source>
        <dbReference type="EMBL" id="PYE20203.1"/>
    </source>
</evidence>
<comment type="caution">
    <text evidence="20">The sequence shown here is derived from an EMBL/GenBank/DDBJ whole genome shotgun (WGS) entry which is preliminary data.</text>
</comment>
<evidence type="ECO:0000256" key="13">
    <source>
        <dbReference type="ARBA" id="ARBA00022989"/>
    </source>
</evidence>
<dbReference type="OrthoDB" id="9812433at2"/>
<evidence type="ECO:0000256" key="2">
    <source>
        <dbReference type="ARBA" id="ARBA00006683"/>
    </source>
</evidence>
<comment type="similarity">
    <text evidence="4">Belongs to the etk/wzc family.</text>
</comment>
<dbReference type="InterPro" id="IPR025669">
    <property type="entry name" value="AAA_dom"/>
</dbReference>
<dbReference type="EMBL" id="QJSP01000002">
    <property type="protein sequence ID" value="PYE20203.1"/>
    <property type="molecule type" value="Genomic_DNA"/>
</dbReference>
<keyword evidence="6" id="KW-1003">Cell membrane</keyword>
<dbReference type="GO" id="GO:0005524">
    <property type="term" value="F:ATP binding"/>
    <property type="evidence" value="ECO:0007669"/>
    <property type="project" value="UniProtKB-KW"/>
</dbReference>
<evidence type="ECO:0000256" key="17">
    <source>
        <dbReference type="SAM" id="Phobius"/>
    </source>
</evidence>
<keyword evidence="15" id="KW-0829">Tyrosine-protein kinase</keyword>